<protein>
    <recommendedName>
        <fullName evidence="6">DUF2304 domain-containing protein</fullName>
    </recommendedName>
</protein>
<reference evidence="5" key="1">
    <citation type="submission" date="2019-09" db="EMBL/GenBank/DDBJ databases">
        <title>Antimicrobial potential of Antarctic Bacteria.</title>
        <authorList>
            <person name="Benaud N."/>
            <person name="Edwards R.J."/>
            <person name="Ferrari B.C."/>
        </authorList>
    </citation>
    <scope>NUCLEOTIDE SEQUENCE [LARGE SCALE GENOMIC DNA]</scope>
    <source>
        <strain evidence="5">SPB151</strain>
    </source>
</reference>
<keyword evidence="1" id="KW-0472">Membrane</keyword>
<keyword evidence="1" id="KW-1133">Transmembrane helix</keyword>
<dbReference type="KEGG" id="kqi:F1D05_16230"/>
<dbReference type="EMBL" id="CP043661">
    <property type="protein sequence ID" value="QNE21639.1"/>
    <property type="molecule type" value="Genomic_DNA"/>
</dbReference>
<reference evidence="2 5" key="2">
    <citation type="journal article" date="2020" name="Microbiol. Resour. Announc.">
        <title>Antarctic desert soil bacteria exhibit high novel natural product potential, evaluated through long-read genome sequencing and comparative genomics.</title>
        <authorList>
            <person name="Benaud N."/>
            <person name="Edwards R.J."/>
            <person name="Amos T.G."/>
            <person name="D'Agostino P.M."/>
            <person name="Gutierrez-Chavez C."/>
            <person name="Montgomery K."/>
            <person name="Nicetic I."/>
            <person name="Ferrari B.C."/>
        </authorList>
    </citation>
    <scope>NUCLEOTIDE SEQUENCE [LARGE SCALE GENOMIC DNA]</scope>
    <source>
        <strain evidence="2 5">SPB151</strain>
    </source>
</reference>
<dbReference type="KEGG" id="kqi:F1D05_11360"/>
<organism evidence="2 5">
    <name type="scientific">Kribbella qitaiheensis</name>
    <dbReference type="NCBI Taxonomy" id="1544730"/>
    <lineage>
        <taxon>Bacteria</taxon>
        <taxon>Bacillati</taxon>
        <taxon>Actinomycetota</taxon>
        <taxon>Actinomycetes</taxon>
        <taxon>Propionibacteriales</taxon>
        <taxon>Kribbellaceae</taxon>
        <taxon>Kribbella</taxon>
    </lineage>
</organism>
<dbReference type="KEGG" id="kqi:F1D05_31615"/>
<dbReference type="Proteomes" id="UP000515563">
    <property type="component" value="Chromosome"/>
</dbReference>
<evidence type="ECO:0000313" key="2">
    <source>
        <dbReference type="EMBL" id="QNE18384.1"/>
    </source>
</evidence>
<dbReference type="AlphaFoldDB" id="A0A7G6WWL9"/>
<accession>A0A7G6WWL9</accession>
<proteinExistence type="predicted"/>
<dbReference type="EMBL" id="CP043661">
    <property type="protein sequence ID" value="QNE18384.1"/>
    <property type="molecule type" value="Genomic_DNA"/>
</dbReference>
<evidence type="ECO:0000256" key="1">
    <source>
        <dbReference type="SAM" id="Phobius"/>
    </source>
</evidence>
<evidence type="ECO:0000313" key="5">
    <source>
        <dbReference type="Proteomes" id="UP000515563"/>
    </source>
</evidence>
<keyword evidence="1" id="KW-0812">Transmembrane</keyword>
<feature type="transmembrane region" description="Helical" evidence="1">
    <location>
        <begin position="6"/>
        <end position="39"/>
    </location>
</feature>
<name>A0A7G6WWL9_9ACTN</name>
<dbReference type="EMBL" id="CP043661">
    <property type="protein sequence ID" value="QNE19178.1"/>
    <property type="molecule type" value="Genomic_DNA"/>
</dbReference>
<evidence type="ECO:0000313" key="3">
    <source>
        <dbReference type="EMBL" id="QNE19178.1"/>
    </source>
</evidence>
<gene>
    <name evidence="2" type="ORF">F1D05_11360</name>
    <name evidence="3" type="ORF">F1D05_16230</name>
    <name evidence="4" type="ORF">F1D05_31615</name>
</gene>
<sequence length="59" mass="6552">MIISVSLLLTFAVGVFVLIRYTSLTVIQAVICVLFGFFLASSEFAPYIRQFLSEFLGAK</sequence>
<keyword evidence="5" id="KW-1185">Reference proteome</keyword>
<evidence type="ECO:0008006" key="6">
    <source>
        <dbReference type="Google" id="ProtNLM"/>
    </source>
</evidence>
<evidence type="ECO:0000313" key="4">
    <source>
        <dbReference type="EMBL" id="QNE21639.1"/>
    </source>
</evidence>